<sequence>MPYLIGLTSEPGKVVGQVFDPEIDGRLFALIGLGLSLTPELRAAIPSILRVTQLKGGGIPGILGWSIGPFFICQRLRDILEELEPGRHDFFPVEVRSFRPGADEKVFGTYYVILGLVSVDAVVVEQTTFTKGFGREGYERSARFDHEKSAVCTLDARIIEGHHFWRLPSDFGQTPDHPDRSITGYFCSDELWRRIKQEHIEGWEILRRCAVING</sequence>
<evidence type="ECO:0000313" key="3">
    <source>
        <dbReference type="Proteomes" id="UP000245431"/>
    </source>
</evidence>
<organism evidence="2 3">
    <name type="scientific">Pseudomonas veronii 1YdBTEX2</name>
    <dbReference type="NCBI Taxonomy" id="1295141"/>
    <lineage>
        <taxon>Bacteria</taxon>
        <taxon>Pseudomonadati</taxon>
        <taxon>Pseudomonadota</taxon>
        <taxon>Gammaproteobacteria</taxon>
        <taxon>Pseudomonadales</taxon>
        <taxon>Pseudomonadaceae</taxon>
        <taxon>Pseudomonas</taxon>
    </lineage>
</organism>
<proteinExistence type="predicted"/>
<dbReference type="InterPro" id="IPR012433">
    <property type="entry name" value="Imm11"/>
</dbReference>
<accession>A0A1D3JYJ2</accession>
<gene>
    <name evidence="2" type="ORF">PVE_R1G3245</name>
</gene>
<evidence type="ECO:0000313" key="2">
    <source>
        <dbReference type="EMBL" id="SBW81127.1"/>
    </source>
</evidence>
<dbReference type="AlphaFoldDB" id="A0A1D3JYJ2"/>
<dbReference type="Pfam" id="PF07791">
    <property type="entry name" value="Imm11"/>
    <property type="match status" value="1"/>
</dbReference>
<name>A0A1D3JYJ2_PSEVE</name>
<feature type="domain" description="Immunity MXAN-0049 protein" evidence="1">
    <location>
        <begin position="61"/>
        <end position="204"/>
    </location>
</feature>
<protein>
    <recommendedName>
        <fullName evidence="1">Immunity MXAN-0049 protein domain-containing protein</fullName>
    </recommendedName>
</protein>
<evidence type="ECO:0000259" key="1">
    <source>
        <dbReference type="Pfam" id="PF07791"/>
    </source>
</evidence>
<dbReference type="RefSeq" id="WP_152480433.1">
    <property type="nucleotide sequence ID" value="NZ_AOUH01000011.1"/>
</dbReference>
<dbReference type="EMBL" id="LT599583">
    <property type="protein sequence ID" value="SBW81127.1"/>
    <property type="molecule type" value="Genomic_DNA"/>
</dbReference>
<dbReference type="Proteomes" id="UP000245431">
    <property type="component" value="Chromosome PVE_r1"/>
</dbReference>
<reference evidence="3" key="1">
    <citation type="submission" date="2016-07" db="EMBL/GenBank/DDBJ databases">
        <authorList>
            <person name="Florea S."/>
            <person name="Webb J.S."/>
            <person name="Jaromczyk J."/>
            <person name="Schardl C.L."/>
        </authorList>
    </citation>
    <scope>NUCLEOTIDE SEQUENCE [LARGE SCALE GENOMIC DNA]</scope>
    <source>
        <strain evidence="3">1YdBTEX2</strain>
    </source>
</reference>